<dbReference type="EC" id="2.7.13.3" evidence="2"/>
<dbReference type="NCBIfam" id="TIGR00229">
    <property type="entry name" value="sensory_box"/>
    <property type="match status" value="1"/>
</dbReference>
<keyword evidence="6" id="KW-0418">Kinase</keyword>
<dbReference type="GO" id="GO:0000155">
    <property type="term" value="F:phosphorelay sensor kinase activity"/>
    <property type="evidence" value="ECO:0007669"/>
    <property type="project" value="InterPro"/>
</dbReference>
<proteinExistence type="predicted"/>
<sequence length="364" mass="38412">MGLSATEARSNRGVAQPLISGHLVLAAVPQPILVIDANGNAVYANPAASQLLGQEPADAVDGRLLHRYWHHDCSAETLPDCRLLRAASTGAATEQQADRLIRANGSSFPITWSTAPLNVDVGFAVVLTFADISAAPLPTERLRMLEAGRAARRQVTRDLHDGAQHRLINLLIRLQITRDELPDGSPLADTLAAAMVEAKLAITDLRELAADGFPEVLATDGLIPTVMALTSRTVVPTTLHTRLHEQCNVGVSLDIARHAYLLISEALTNVVKHAHATRADVRLDVEADQLHIVVSDDGLGGADVGQGSGMSGMHDRVGSVGGMLVVDSRRGRGTVVAAHLPLRSDAGLQMTPCSDAFAAAEAVS</sequence>
<evidence type="ECO:0000313" key="10">
    <source>
        <dbReference type="EMBL" id="SEH54384.1"/>
    </source>
</evidence>
<dbReference type="InterPro" id="IPR000014">
    <property type="entry name" value="PAS"/>
</dbReference>
<dbReference type="SMART" id="SM00387">
    <property type="entry name" value="HATPase_c"/>
    <property type="match status" value="1"/>
</dbReference>
<evidence type="ECO:0000256" key="4">
    <source>
        <dbReference type="ARBA" id="ARBA00022679"/>
    </source>
</evidence>
<evidence type="ECO:0000256" key="8">
    <source>
        <dbReference type="ARBA" id="ARBA00023012"/>
    </source>
</evidence>
<dbReference type="STRING" id="370526.SAMN04489835_1234"/>
<evidence type="ECO:0000256" key="2">
    <source>
        <dbReference type="ARBA" id="ARBA00012438"/>
    </source>
</evidence>
<organism evidence="10 11">
    <name type="scientific">Mycolicibacterium rutilum</name>
    <name type="common">Mycobacterium rutilum</name>
    <dbReference type="NCBI Taxonomy" id="370526"/>
    <lineage>
        <taxon>Bacteria</taxon>
        <taxon>Bacillati</taxon>
        <taxon>Actinomycetota</taxon>
        <taxon>Actinomycetes</taxon>
        <taxon>Mycobacteriales</taxon>
        <taxon>Mycobacteriaceae</taxon>
        <taxon>Mycolicibacterium</taxon>
    </lineage>
</organism>
<dbReference type="Pfam" id="PF08448">
    <property type="entry name" value="PAS_4"/>
    <property type="match status" value="1"/>
</dbReference>
<dbReference type="InterPro" id="IPR036890">
    <property type="entry name" value="HATPase_C_sf"/>
</dbReference>
<keyword evidence="7" id="KW-0067">ATP-binding</keyword>
<dbReference type="InterPro" id="IPR013656">
    <property type="entry name" value="PAS_4"/>
</dbReference>
<feature type="domain" description="PAS" evidence="9">
    <location>
        <begin position="24"/>
        <end position="72"/>
    </location>
</feature>
<keyword evidence="11" id="KW-1185">Reference proteome</keyword>
<evidence type="ECO:0000259" key="9">
    <source>
        <dbReference type="PROSITE" id="PS50112"/>
    </source>
</evidence>
<dbReference type="Gene3D" id="3.30.565.10">
    <property type="entry name" value="Histidine kinase-like ATPase, C-terminal domain"/>
    <property type="match status" value="1"/>
</dbReference>
<evidence type="ECO:0000256" key="3">
    <source>
        <dbReference type="ARBA" id="ARBA00022553"/>
    </source>
</evidence>
<keyword evidence="3" id="KW-0597">Phosphoprotein</keyword>
<protein>
    <recommendedName>
        <fullName evidence="2">histidine kinase</fullName>
        <ecNumber evidence="2">2.7.13.3</ecNumber>
    </recommendedName>
</protein>
<dbReference type="GO" id="GO:0046983">
    <property type="term" value="F:protein dimerization activity"/>
    <property type="evidence" value="ECO:0007669"/>
    <property type="project" value="InterPro"/>
</dbReference>
<dbReference type="PROSITE" id="PS50112">
    <property type="entry name" value="PAS"/>
    <property type="match status" value="1"/>
</dbReference>
<dbReference type="Pfam" id="PF07730">
    <property type="entry name" value="HisKA_3"/>
    <property type="match status" value="1"/>
</dbReference>
<evidence type="ECO:0000313" key="11">
    <source>
        <dbReference type="Proteomes" id="UP000182915"/>
    </source>
</evidence>
<keyword evidence="8" id="KW-0902">Two-component regulatory system</keyword>
<keyword evidence="4" id="KW-0808">Transferase</keyword>
<dbReference type="SUPFAM" id="SSF55874">
    <property type="entry name" value="ATPase domain of HSP90 chaperone/DNA topoisomerase II/histidine kinase"/>
    <property type="match status" value="1"/>
</dbReference>
<dbReference type="PANTHER" id="PTHR24421">
    <property type="entry name" value="NITRATE/NITRITE SENSOR PROTEIN NARX-RELATED"/>
    <property type="match status" value="1"/>
</dbReference>
<dbReference type="CDD" id="cd16917">
    <property type="entry name" value="HATPase_UhpB-NarQ-NarX-like"/>
    <property type="match status" value="1"/>
</dbReference>
<accession>A0A1H6IXL1</accession>
<dbReference type="AlphaFoldDB" id="A0A1H6IXL1"/>
<keyword evidence="5" id="KW-0547">Nucleotide-binding</keyword>
<evidence type="ECO:0000256" key="7">
    <source>
        <dbReference type="ARBA" id="ARBA00022840"/>
    </source>
</evidence>
<dbReference type="Pfam" id="PF02518">
    <property type="entry name" value="HATPase_c"/>
    <property type="match status" value="1"/>
</dbReference>
<dbReference type="CDD" id="cd00130">
    <property type="entry name" value="PAS"/>
    <property type="match status" value="1"/>
</dbReference>
<dbReference type="Gene3D" id="3.30.450.20">
    <property type="entry name" value="PAS domain"/>
    <property type="match status" value="1"/>
</dbReference>
<dbReference type="OrthoDB" id="5242012at2"/>
<evidence type="ECO:0000256" key="5">
    <source>
        <dbReference type="ARBA" id="ARBA00022741"/>
    </source>
</evidence>
<name>A0A1H6IXL1_MYCRU</name>
<dbReference type="SUPFAM" id="SSF55785">
    <property type="entry name" value="PYP-like sensor domain (PAS domain)"/>
    <property type="match status" value="1"/>
</dbReference>
<dbReference type="Proteomes" id="UP000182915">
    <property type="component" value="Chromosome I"/>
</dbReference>
<reference evidence="11" key="1">
    <citation type="submission" date="2016-10" db="EMBL/GenBank/DDBJ databases">
        <authorList>
            <person name="Varghese N."/>
            <person name="Submissions S."/>
        </authorList>
    </citation>
    <scope>NUCLEOTIDE SEQUENCE [LARGE SCALE GENOMIC DNA]</scope>
    <source>
        <strain evidence="11">DSM 45405</strain>
    </source>
</reference>
<dbReference type="InterPro" id="IPR035965">
    <property type="entry name" value="PAS-like_dom_sf"/>
</dbReference>
<evidence type="ECO:0000256" key="6">
    <source>
        <dbReference type="ARBA" id="ARBA00022777"/>
    </source>
</evidence>
<gene>
    <name evidence="10" type="ORF">SAMN04489835_1234</name>
</gene>
<dbReference type="GO" id="GO:0016020">
    <property type="term" value="C:membrane"/>
    <property type="evidence" value="ECO:0007669"/>
    <property type="project" value="InterPro"/>
</dbReference>
<dbReference type="GO" id="GO:0005524">
    <property type="term" value="F:ATP binding"/>
    <property type="evidence" value="ECO:0007669"/>
    <property type="project" value="UniProtKB-KW"/>
</dbReference>
<dbReference type="InterPro" id="IPR050482">
    <property type="entry name" value="Sensor_HK_TwoCompSys"/>
</dbReference>
<dbReference type="PANTHER" id="PTHR24421:SF10">
    <property type="entry name" value="NITRATE_NITRITE SENSOR PROTEIN NARQ"/>
    <property type="match status" value="1"/>
</dbReference>
<dbReference type="EMBL" id="LT629971">
    <property type="protein sequence ID" value="SEH54384.1"/>
    <property type="molecule type" value="Genomic_DNA"/>
</dbReference>
<evidence type="ECO:0000256" key="1">
    <source>
        <dbReference type="ARBA" id="ARBA00000085"/>
    </source>
</evidence>
<comment type="catalytic activity">
    <reaction evidence="1">
        <text>ATP + protein L-histidine = ADP + protein N-phospho-L-histidine.</text>
        <dbReference type="EC" id="2.7.13.3"/>
    </reaction>
</comment>
<dbReference type="InterPro" id="IPR003594">
    <property type="entry name" value="HATPase_dom"/>
</dbReference>
<dbReference type="InterPro" id="IPR011712">
    <property type="entry name" value="Sig_transdc_His_kin_sub3_dim/P"/>
</dbReference>
<dbReference type="SMART" id="SM00091">
    <property type="entry name" value="PAS"/>
    <property type="match status" value="1"/>
</dbReference>